<evidence type="ECO:0000313" key="1">
    <source>
        <dbReference type="EMBL" id="KAI9433764.1"/>
    </source>
</evidence>
<gene>
    <name evidence="1" type="ORF">F5148DRAFT_1307837</name>
</gene>
<keyword evidence="2" id="KW-1185">Reference proteome</keyword>
<dbReference type="Proteomes" id="UP001207468">
    <property type="component" value="Unassembled WGS sequence"/>
</dbReference>
<reference evidence="1" key="1">
    <citation type="submission" date="2021-03" db="EMBL/GenBank/DDBJ databases">
        <title>Evolutionary priming and transition to the ectomycorrhizal habit in an iconic lineage of mushroom-forming fungi: is preadaptation a requirement?</title>
        <authorList>
            <consortium name="DOE Joint Genome Institute"/>
            <person name="Looney B.P."/>
            <person name="Miyauchi S."/>
            <person name="Morin E."/>
            <person name="Drula E."/>
            <person name="Courty P.E."/>
            <person name="Chicoki N."/>
            <person name="Fauchery L."/>
            <person name="Kohler A."/>
            <person name="Kuo A."/>
            <person name="LaButti K."/>
            <person name="Pangilinan J."/>
            <person name="Lipzen A."/>
            <person name="Riley R."/>
            <person name="Andreopoulos W."/>
            <person name="He G."/>
            <person name="Johnson J."/>
            <person name="Barry K.W."/>
            <person name="Grigoriev I.V."/>
            <person name="Nagy L."/>
            <person name="Hibbett D."/>
            <person name="Henrissat B."/>
            <person name="Matheny P.B."/>
            <person name="Labbe J."/>
            <person name="Martin A.F."/>
        </authorList>
    </citation>
    <scope>NUCLEOTIDE SEQUENCE</scope>
    <source>
        <strain evidence="1">BPL698</strain>
    </source>
</reference>
<organism evidence="1 2">
    <name type="scientific">Russula earlei</name>
    <dbReference type="NCBI Taxonomy" id="71964"/>
    <lineage>
        <taxon>Eukaryota</taxon>
        <taxon>Fungi</taxon>
        <taxon>Dikarya</taxon>
        <taxon>Basidiomycota</taxon>
        <taxon>Agaricomycotina</taxon>
        <taxon>Agaricomycetes</taxon>
        <taxon>Russulales</taxon>
        <taxon>Russulaceae</taxon>
        <taxon>Russula</taxon>
    </lineage>
</organism>
<sequence>MGYLWATSIPLVRIDQKKASRYTNRKIYFLKKIIVQSIAVLTPREKQRFWFFIAVTVIINLADIASLALLLYILSLYAHSITPQQLPWLPEQLFTLQPSLLLGIFLGLFIIKNMAAYLVNRGQYHFVYSVASRISRNNVVAYLQGSYMDYVNKDSAEQIRAISLQPLEFCQYVLIGIQQVITETILILFTITAILLFNSHLFFLLLIVLLPPVLTTAWLTRRKLETARAQTKQSLTKVWQHLHEAVGGFIESNIYRRNAYFSQQYITAQHTLNMHQSQQQAIQGIPARLTEVFAVFGLLVLVITGTQTDGTHATAEIITLGAFMAAAYKIIPGIARIMNISGQVRSHAFTIDRLLTGGGATHSSTQRTTPLQSIVCSNLGITRHSNGLLSGLYLSIQPGDMLGISTPSGMGKTTFINTLLGFLEPAQGEILFNSEVTTSRQRQQYWAQVAYVKQQPFLLHDTVLANIILGAEEYDKQRLQEALDATGLTHIITQWPEGLQHVIAENGRNISGGQRQRIVIARALYANANLLVLDEPFSELDEKAETTLLTYCRQLANAGKMVILVTHNKRSLAFCNKIITEEAVTGSTFPVTGYLLIAALLPVTRLLGITLRRNHTQEEPPQHLLFIKLLGLGSLVLATDAIAAIRKQWPDTKLILLTDTNIAAGIAPFELFDEIWTIPSGNLFRTFAQAFRHLVHTWKLKHLWVADLEVYSKLTTVYSLLTMANNRFGFYLSPVLFRKHLNTHNILFNRTGFLEDNYRQMAKAITGIATIYRQPVPVREQEYQKPFIILNNTCSGLAPVRKLPDETFAAVCRWLLESTHYQLALSGTPADKEEIDTFIVRYFNLDHHRHRIVNIAVRPCILHAGWGCLRFLFGDQHNPIITWKYEEEKKKDICIVTCLWPALPVCTITNNCLVAVITIV</sequence>
<accession>A0ACC0TQU7</accession>
<evidence type="ECO:0000313" key="2">
    <source>
        <dbReference type="Proteomes" id="UP001207468"/>
    </source>
</evidence>
<comment type="caution">
    <text evidence="1">The sequence shown here is derived from an EMBL/GenBank/DDBJ whole genome shotgun (WGS) entry which is preliminary data.</text>
</comment>
<name>A0ACC0TQU7_9AGAM</name>
<proteinExistence type="predicted"/>
<dbReference type="EMBL" id="JAGFNK010001206">
    <property type="protein sequence ID" value="KAI9433764.1"/>
    <property type="molecule type" value="Genomic_DNA"/>
</dbReference>
<protein>
    <submittedName>
        <fullName evidence="1">Uncharacterized protein</fullName>
    </submittedName>
</protein>